<feature type="non-terminal residue" evidence="8">
    <location>
        <position position="404"/>
    </location>
</feature>
<evidence type="ECO:0000256" key="5">
    <source>
        <dbReference type="ARBA" id="ARBA00033033"/>
    </source>
</evidence>
<feature type="domain" description="Arginyl-tRNA synthetase catalytic core" evidence="7">
    <location>
        <begin position="167"/>
        <end position="403"/>
    </location>
</feature>
<evidence type="ECO:0000256" key="2">
    <source>
        <dbReference type="ARBA" id="ARBA00022741"/>
    </source>
</evidence>
<dbReference type="Proteomes" id="UP000673691">
    <property type="component" value="Unassembled WGS sequence"/>
</dbReference>
<keyword evidence="3 6" id="KW-0067">ATP-binding</keyword>
<keyword evidence="1 6" id="KW-0436">Ligase</keyword>
<dbReference type="PRINTS" id="PR01038">
    <property type="entry name" value="TRNASYNTHARG"/>
</dbReference>
<keyword evidence="6" id="KW-0648">Protein biosynthesis</keyword>
<dbReference type="GO" id="GO:0005739">
    <property type="term" value="C:mitochondrion"/>
    <property type="evidence" value="ECO:0007669"/>
    <property type="project" value="TreeGrafter"/>
</dbReference>
<accession>A0A8H7ZUW0</accession>
<sequence>MALRARQTIAKQLARLTGFQEKQVLDAIAKSKDGTQAHYTLPLPWLWNTDRAPPLPGGAEAEGAVPAAVPADEKTSTAAAYAAYVVQKPPSTFVTPGHCQQKHPGPQTRGPLTSAPFPTFLSLAFSGHRPKPQFKTDDLVSSVSSSGHFLNFNLDSVSFARETLAEIAAQRTKYGVNPEYGRGRSVCIDYSSPNIAKPLHAGHLRSTILGGFLKNLHSAFGYKVIGINYLGDWGKQFGLLAVGFQRFGSEKKLASEPIDHLYEVYVKINAEAEKNDVLHTEAREFFRRMEKGMRGLRKERKREVGSGDEVAIAVWKRFRDMTLKELDITYERLGVRHEGVSGESTTSSAVPGLLEELGKRGLTEQEPQGSLLVDLTKYKLYKPLLQKADGTTLYLTRDLAAATQ</sequence>
<dbReference type="InterPro" id="IPR014729">
    <property type="entry name" value="Rossmann-like_a/b/a_fold"/>
</dbReference>
<dbReference type="Gene3D" id="3.30.1360.70">
    <property type="entry name" value="Arginyl tRNA synthetase N-terminal domain"/>
    <property type="match status" value="1"/>
</dbReference>
<dbReference type="Pfam" id="PF00750">
    <property type="entry name" value="tRNA-synt_1d"/>
    <property type="match status" value="1"/>
</dbReference>
<dbReference type="Gene3D" id="3.40.50.620">
    <property type="entry name" value="HUPs"/>
    <property type="match status" value="1"/>
</dbReference>
<evidence type="ECO:0000259" key="7">
    <source>
        <dbReference type="Pfam" id="PF00750"/>
    </source>
</evidence>
<dbReference type="GO" id="GO:0004814">
    <property type="term" value="F:arginine-tRNA ligase activity"/>
    <property type="evidence" value="ECO:0007669"/>
    <property type="project" value="InterPro"/>
</dbReference>
<protein>
    <recommendedName>
        <fullName evidence="5">Arginyl-tRNA synthetase</fullName>
    </recommendedName>
</protein>
<keyword evidence="4 6" id="KW-0030">Aminoacyl-tRNA synthetase</keyword>
<proteinExistence type="inferred from homology"/>
<dbReference type="EMBL" id="JAEFCI010006592">
    <property type="protein sequence ID" value="KAG5459589.1"/>
    <property type="molecule type" value="Genomic_DNA"/>
</dbReference>
<keyword evidence="9" id="KW-1185">Reference proteome</keyword>
<dbReference type="PROSITE" id="PS00178">
    <property type="entry name" value="AA_TRNA_LIGASE_I"/>
    <property type="match status" value="1"/>
</dbReference>
<dbReference type="PANTHER" id="PTHR11956">
    <property type="entry name" value="ARGINYL-TRNA SYNTHETASE"/>
    <property type="match status" value="1"/>
</dbReference>
<evidence type="ECO:0000313" key="8">
    <source>
        <dbReference type="EMBL" id="KAG5459589.1"/>
    </source>
</evidence>
<reference evidence="8 9" key="1">
    <citation type="journal article" name="Sci. Rep.">
        <title>Genome-scale phylogenetic analyses confirm Olpidium as the closest living zoosporic fungus to the non-flagellated, terrestrial fungi.</title>
        <authorList>
            <person name="Chang Y."/>
            <person name="Rochon D."/>
            <person name="Sekimoto S."/>
            <person name="Wang Y."/>
            <person name="Chovatia M."/>
            <person name="Sandor L."/>
            <person name="Salamov A."/>
            <person name="Grigoriev I.V."/>
            <person name="Stajich J.E."/>
            <person name="Spatafora J.W."/>
        </authorList>
    </citation>
    <scope>NUCLEOTIDE SEQUENCE [LARGE SCALE GENOMIC DNA]</scope>
    <source>
        <strain evidence="8">S191</strain>
    </source>
</reference>
<dbReference type="GO" id="GO:0032543">
    <property type="term" value="P:mitochondrial translation"/>
    <property type="evidence" value="ECO:0007669"/>
    <property type="project" value="TreeGrafter"/>
</dbReference>
<evidence type="ECO:0000256" key="1">
    <source>
        <dbReference type="ARBA" id="ARBA00022598"/>
    </source>
</evidence>
<comment type="caution">
    <text evidence="8">The sequence shown here is derived from an EMBL/GenBank/DDBJ whole genome shotgun (WGS) entry which is preliminary data.</text>
</comment>
<comment type="similarity">
    <text evidence="6">Belongs to the class-I aminoacyl-tRNA synthetase family.</text>
</comment>
<evidence type="ECO:0000313" key="9">
    <source>
        <dbReference type="Proteomes" id="UP000673691"/>
    </source>
</evidence>
<dbReference type="InterPro" id="IPR001278">
    <property type="entry name" value="Arg-tRNA-ligase"/>
</dbReference>
<evidence type="ECO:0000256" key="4">
    <source>
        <dbReference type="ARBA" id="ARBA00023146"/>
    </source>
</evidence>
<organism evidence="8 9">
    <name type="scientific">Olpidium bornovanus</name>
    <dbReference type="NCBI Taxonomy" id="278681"/>
    <lineage>
        <taxon>Eukaryota</taxon>
        <taxon>Fungi</taxon>
        <taxon>Fungi incertae sedis</taxon>
        <taxon>Olpidiomycota</taxon>
        <taxon>Olpidiomycotina</taxon>
        <taxon>Olpidiomycetes</taxon>
        <taxon>Olpidiales</taxon>
        <taxon>Olpidiaceae</taxon>
        <taxon>Olpidium</taxon>
    </lineage>
</organism>
<dbReference type="OrthoDB" id="68056at2759"/>
<name>A0A8H7ZUW0_9FUNG</name>
<dbReference type="SUPFAM" id="SSF52374">
    <property type="entry name" value="Nucleotidylyl transferase"/>
    <property type="match status" value="1"/>
</dbReference>
<dbReference type="InterPro" id="IPR036695">
    <property type="entry name" value="Arg-tRNA-synth_N_sf"/>
</dbReference>
<dbReference type="InterPro" id="IPR001412">
    <property type="entry name" value="aa-tRNA-synth_I_CS"/>
</dbReference>
<dbReference type="GO" id="GO:0006420">
    <property type="term" value="P:arginyl-tRNA aminoacylation"/>
    <property type="evidence" value="ECO:0007669"/>
    <property type="project" value="InterPro"/>
</dbReference>
<dbReference type="InterPro" id="IPR035684">
    <property type="entry name" value="ArgRS_core"/>
</dbReference>
<keyword evidence="2 6" id="KW-0547">Nucleotide-binding</keyword>
<dbReference type="GO" id="GO:0005524">
    <property type="term" value="F:ATP binding"/>
    <property type="evidence" value="ECO:0007669"/>
    <property type="project" value="UniProtKB-KW"/>
</dbReference>
<dbReference type="PANTHER" id="PTHR11956:SF11">
    <property type="entry name" value="ARGININE--TRNA LIGASE, MITOCHONDRIAL-RELATED"/>
    <property type="match status" value="1"/>
</dbReference>
<evidence type="ECO:0000256" key="6">
    <source>
        <dbReference type="RuleBase" id="RU363038"/>
    </source>
</evidence>
<dbReference type="AlphaFoldDB" id="A0A8H7ZUW0"/>
<gene>
    <name evidence="8" type="ORF">BJ554DRAFT_8472</name>
</gene>
<evidence type="ECO:0000256" key="3">
    <source>
        <dbReference type="ARBA" id="ARBA00022840"/>
    </source>
</evidence>